<feature type="binding site" description="axial binding residue" evidence="15">
    <location>
        <position position="42"/>
    </location>
    <ligand>
        <name>heme</name>
        <dbReference type="ChEBI" id="CHEBI:30413"/>
    </ligand>
    <ligandPart>
        <name>Fe</name>
        <dbReference type="ChEBI" id="CHEBI:18248"/>
    </ligandPart>
</feature>
<evidence type="ECO:0000256" key="4">
    <source>
        <dbReference type="ARBA" id="ARBA00022475"/>
    </source>
</evidence>
<keyword evidence="12 15" id="KW-1015">Disulfide bond</keyword>
<evidence type="ECO:0000256" key="16">
    <source>
        <dbReference type="SAM" id="SignalP"/>
    </source>
</evidence>
<keyword evidence="14" id="KW-0449">Lipoprotein</keyword>
<dbReference type="GO" id="GO:0046872">
    <property type="term" value="F:metal ion binding"/>
    <property type="evidence" value="ECO:0007669"/>
    <property type="project" value="UniProtKB-UniRule"/>
</dbReference>
<evidence type="ECO:0000256" key="1">
    <source>
        <dbReference type="ARBA" id="ARBA00004609"/>
    </source>
</evidence>
<comment type="similarity">
    <text evidence="3">Belongs to the RBT5 family.</text>
</comment>
<keyword evidence="11" id="KW-0472">Membrane</keyword>
<evidence type="ECO:0000256" key="15">
    <source>
        <dbReference type="PROSITE-ProRule" id="PRU01356"/>
    </source>
</evidence>
<evidence type="ECO:0000256" key="2">
    <source>
        <dbReference type="ARBA" id="ARBA00004613"/>
    </source>
</evidence>
<keyword evidence="13" id="KW-0325">Glycoprotein</keyword>
<dbReference type="InterPro" id="IPR051735">
    <property type="entry name" value="CFEM_domain"/>
</dbReference>
<organism evidence="18 19">
    <name type="scientific">Colletotrichum fructicola (strain Nara gc5)</name>
    <name type="common">Anthracnose fungus</name>
    <name type="synonym">Colletotrichum gloeosporioides (strain Nara gc5)</name>
    <dbReference type="NCBI Taxonomy" id="1213859"/>
    <lineage>
        <taxon>Eukaryota</taxon>
        <taxon>Fungi</taxon>
        <taxon>Dikarya</taxon>
        <taxon>Ascomycota</taxon>
        <taxon>Pezizomycotina</taxon>
        <taxon>Sordariomycetes</taxon>
        <taxon>Hypocreomycetidae</taxon>
        <taxon>Glomerellales</taxon>
        <taxon>Glomerellaceae</taxon>
        <taxon>Colletotrichum</taxon>
        <taxon>Colletotrichum gloeosporioides species complex</taxon>
    </lineage>
</organism>
<dbReference type="InterPro" id="IPR008427">
    <property type="entry name" value="Extracellular_membr_CFEM_dom"/>
</dbReference>
<keyword evidence="5" id="KW-0964">Secreted</keyword>
<gene>
    <name evidence="18" type="ORF">CGGC5_v011054</name>
</gene>
<evidence type="ECO:0000256" key="11">
    <source>
        <dbReference type="ARBA" id="ARBA00023136"/>
    </source>
</evidence>
<comment type="subcellular location">
    <subcellularLocation>
        <location evidence="1">Cell membrane</location>
        <topology evidence="1">Lipid-anchor</topology>
        <topology evidence="1">GPI-anchor</topology>
    </subcellularLocation>
    <subcellularLocation>
        <location evidence="2">Secreted</location>
    </subcellularLocation>
</comment>
<dbReference type="RefSeq" id="XP_031876021.1">
    <property type="nucleotide sequence ID" value="XM_032027625.1"/>
</dbReference>
<name>A0A7J6IU35_COLFN</name>
<keyword evidence="19" id="KW-1185">Reference proteome</keyword>
<sequence>MRFSLALLAAGLVAAQDFSGQPDCAIPCLRDAIPKVGCALTDTACQCASDKQEALVPVAAPCLLSACSSADLGKAQAAAAAACQKFLATASGSTKPTGSAASAASSAAGALSSAAASVSASASAAITSAASVASSAASVASSAASVAASASRNATASSTTLSGSRTPSASATGTGASATASATGAAGQATAVVGGVAVAALFGIVAAL</sequence>
<dbReference type="InParanoid" id="A0A7J6IU35"/>
<keyword evidence="10 15" id="KW-0408">Iron</keyword>
<dbReference type="GO" id="GO:0005576">
    <property type="term" value="C:extracellular region"/>
    <property type="evidence" value="ECO:0007669"/>
    <property type="project" value="UniProtKB-SubCell"/>
</dbReference>
<dbReference type="PROSITE" id="PS52012">
    <property type="entry name" value="CFEM"/>
    <property type="match status" value="1"/>
</dbReference>
<proteinExistence type="inferred from homology"/>
<feature type="disulfide bond" evidence="15">
    <location>
        <begin position="38"/>
        <end position="45"/>
    </location>
</feature>
<evidence type="ECO:0000256" key="3">
    <source>
        <dbReference type="ARBA" id="ARBA00010031"/>
    </source>
</evidence>
<dbReference type="GO" id="GO:0098552">
    <property type="term" value="C:side of membrane"/>
    <property type="evidence" value="ECO:0007669"/>
    <property type="project" value="UniProtKB-KW"/>
</dbReference>
<feature type="signal peptide" evidence="16">
    <location>
        <begin position="1"/>
        <end position="15"/>
    </location>
</feature>
<feature type="chain" id="PRO_5029912794" description="CFEM domain-containing protein" evidence="16">
    <location>
        <begin position="16"/>
        <end position="208"/>
    </location>
</feature>
<evidence type="ECO:0000313" key="18">
    <source>
        <dbReference type="EMBL" id="KAF4480578.1"/>
    </source>
</evidence>
<dbReference type="PRINTS" id="PR00833">
    <property type="entry name" value="POAALLERGEN"/>
</dbReference>
<evidence type="ECO:0000256" key="14">
    <source>
        <dbReference type="ARBA" id="ARBA00023288"/>
    </source>
</evidence>
<evidence type="ECO:0000256" key="7">
    <source>
        <dbReference type="ARBA" id="ARBA00022622"/>
    </source>
</evidence>
<reference evidence="18 19" key="2">
    <citation type="submission" date="2020-04" db="EMBL/GenBank/DDBJ databases">
        <title>Genome sequencing and assembly of multiple isolates from the Colletotrichum gloeosporioides species complex.</title>
        <authorList>
            <person name="Gan P."/>
            <person name="Shirasu K."/>
        </authorList>
    </citation>
    <scope>NUCLEOTIDE SEQUENCE [LARGE SCALE GENOMIC DNA]</scope>
    <source>
        <strain evidence="18 19">Nara gc5</strain>
    </source>
</reference>
<accession>A0A7J6IU35</accession>
<dbReference type="Pfam" id="PF05730">
    <property type="entry name" value="CFEM"/>
    <property type="match status" value="1"/>
</dbReference>
<comment type="caution">
    <text evidence="15">Lacks conserved residue(s) required for the propagation of feature annotation.</text>
</comment>
<keyword evidence="6 15" id="KW-0349">Heme</keyword>
<dbReference type="OrthoDB" id="3559948at2759"/>
<evidence type="ECO:0000256" key="13">
    <source>
        <dbReference type="ARBA" id="ARBA00023180"/>
    </source>
</evidence>
<evidence type="ECO:0000256" key="12">
    <source>
        <dbReference type="ARBA" id="ARBA00023157"/>
    </source>
</evidence>
<evidence type="ECO:0000256" key="6">
    <source>
        <dbReference type="ARBA" id="ARBA00022617"/>
    </source>
</evidence>
<comment type="caution">
    <text evidence="18">The sequence shown here is derived from an EMBL/GenBank/DDBJ whole genome shotgun (WGS) entry which is preliminary data.</text>
</comment>
<reference evidence="18 19" key="1">
    <citation type="submission" date="2012-08" db="EMBL/GenBank/DDBJ databases">
        <authorList>
            <person name="Gan P.H.P."/>
            <person name="Ikeda K."/>
            <person name="Irieda H."/>
            <person name="Narusaka M."/>
            <person name="O'Connell R.J."/>
            <person name="Narusaka Y."/>
            <person name="Takano Y."/>
            <person name="Kubo Y."/>
            <person name="Shirasu K."/>
        </authorList>
    </citation>
    <scope>NUCLEOTIDE SEQUENCE [LARGE SCALE GENOMIC DNA]</scope>
    <source>
        <strain evidence="18 19">Nara gc5</strain>
    </source>
</reference>
<keyword evidence="7" id="KW-0336">GPI-anchor</keyword>
<evidence type="ECO:0000256" key="9">
    <source>
        <dbReference type="ARBA" id="ARBA00022729"/>
    </source>
</evidence>
<dbReference type="GO" id="GO:0005886">
    <property type="term" value="C:plasma membrane"/>
    <property type="evidence" value="ECO:0007669"/>
    <property type="project" value="UniProtKB-SubCell"/>
</dbReference>
<evidence type="ECO:0000256" key="5">
    <source>
        <dbReference type="ARBA" id="ARBA00022525"/>
    </source>
</evidence>
<evidence type="ECO:0000256" key="8">
    <source>
        <dbReference type="ARBA" id="ARBA00022723"/>
    </source>
</evidence>
<dbReference type="Proteomes" id="UP000011096">
    <property type="component" value="Unassembled WGS sequence"/>
</dbReference>
<dbReference type="AlphaFoldDB" id="A0A7J6IU35"/>
<dbReference type="PANTHER" id="PTHR37928">
    <property type="entry name" value="CFEM DOMAIN PROTEIN (AFU_ORTHOLOGUE AFUA_6G14090)"/>
    <property type="match status" value="1"/>
</dbReference>
<feature type="domain" description="CFEM" evidence="17">
    <location>
        <begin position="1"/>
        <end position="110"/>
    </location>
</feature>
<keyword evidence="4" id="KW-1003">Cell membrane</keyword>
<keyword evidence="9 16" id="KW-0732">Signal</keyword>
<evidence type="ECO:0000256" key="10">
    <source>
        <dbReference type="ARBA" id="ARBA00023004"/>
    </source>
</evidence>
<dbReference type="PANTHER" id="PTHR37928:SF2">
    <property type="entry name" value="GPI ANCHORED CFEM DOMAIN PROTEIN (AFU_ORTHOLOGUE AFUA_6G10580)"/>
    <property type="match status" value="1"/>
</dbReference>
<evidence type="ECO:0000313" key="19">
    <source>
        <dbReference type="Proteomes" id="UP000011096"/>
    </source>
</evidence>
<dbReference type="GeneID" id="43611750"/>
<protein>
    <recommendedName>
        <fullName evidence="17">CFEM domain-containing protein</fullName>
    </recommendedName>
</protein>
<keyword evidence="8 15" id="KW-0479">Metal-binding</keyword>
<dbReference type="EMBL" id="ANPB02000006">
    <property type="protein sequence ID" value="KAF4480578.1"/>
    <property type="molecule type" value="Genomic_DNA"/>
</dbReference>
<evidence type="ECO:0000259" key="17">
    <source>
        <dbReference type="PROSITE" id="PS52012"/>
    </source>
</evidence>